<protein>
    <recommendedName>
        <fullName evidence="4">Lipoprotein</fullName>
    </recommendedName>
</protein>
<name>A0ABT3GEW5_9BACT</name>
<gene>
    <name evidence="2" type="ORF">OKA05_06285</name>
</gene>
<evidence type="ECO:0008006" key="4">
    <source>
        <dbReference type="Google" id="ProtNLM"/>
    </source>
</evidence>
<keyword evidence="1" id="KW-0732">Signal</keyword>
<feature type="chain" id="PRO_5046901058" description="Lipoprotein" evidence="1">
    <location>
        <begin position="24"/>
        <end position="131"/>
    </location>
</feature>
<proteinExistence type="predicted"/>
<feature type="signal peptide" evidence="1">
    <location>
        <begin position="1"/>
        <end position="23"/>
    </location>
</feature>
<comment type="caution">
    <text evidence="2">The sequence shown here is derived from an EMBL/GenBank/DDBJ whole genome shotgun (WGS) entry which is preliminary data.</text>
</comment>
<evidence type="ECO:0000313" key="3">
    <source>
        <dbReference type="Proteomes" id="UP001320876"/>
    </source>
</evidence>
<dbReference type="Proteomes" id="UP001320876">
    <property type="component" value="Unassembled WGS sequence"/>
</dbReference>
<sequence>MKLAALAALALSSCVPVSQGWNAGWTERAAQDRIMLVRNTPETLGHRRLVYQSAAHPDLGTFLESRGMPDFIAETSSDDRQYLILYYLETRRAFACRTRRSNGSTIDFAGPYQMTERETKTLRDLKSESGT</sequence>
<reference evidence="2 3" key="1">
    <citation type="submission" date="2022-10" db="EMBL/GenBank/DDBJ databases">
        <title>Luteolibacter arcticus strain CCTCC AB 2014275, whole genome shotgun sequencing project.</title>
        <authorList>
            <person name="Zhao G."/>
            <person name="Shen L."/>
        </authorList>
    </citation>
    <scope>NUCLEOTIDE SEQUENCE [LARGE SCALE GENOMIC DNA]</scope>
    <source>
        <strain evidence="2 3">CCTCC AB 2014275</strain>
    </source>
</reference>
<keyword evidence="3" id="KW-1185">Reference proteome</keyword>
<dbReference type="RefSeq" id="WP_264486262.1">
    <property type="nucleotide sequence ID" value="NZ_JAPDDT010000002.1"/>
</dbReference>
<dbReference type="EMBL" id="JAPDDT010000002">
    <property type="protein sequence ID" value="MCW1922152.1"/>
    <property type="molecule type" value="Genomic_DNA"/>
</dbReference>
<evidence type="ECO:0000313" key="2">
    <source>
        <dbReference type="EMBL" id="MCW1922152.1"/>
    </source>
</evidence>
<accession>A0ABT3GEW5</accession>
<evidence type="ECO:0000256" key="1">
    <source>
        <dbReference type="SAM" id="SignalP"/>
    </source>
</evidence>
<organism evidence="2 3">
    <name type="scientific">Luteolibacter arcticus</name>
    <dbReference type="NCBI Taxonomy" id="1581411"/>
    <lineage>
        <taxon>Bacteria</taxon>
        <taxon>Pseudomonadati</taxon>
        <taxon>Verrucomicrobiota</taxon>
        <taxon>Verrucomicrobiia</taxon>
        <taxon>Verrucomicrobiales</taxon>
        <taxon>Verrucomicrobiaceae</taxon>
        <taxon>Luteolibacter</taxon>
    </lineage>
</organism>